<name>A0AAD6XJA9_9AGAR</name>
<protein>
    <submittedName>
        <fullName evidence="2">Uncharacterized protein</fullName>
    </submittedName>
</protein>
<organism evidence="2 3">
    <name type="scientific">Mycena belliarum</name>
    <dbReference type="NCBI Taxonomy" id="1033014"/>
    <lineage>
        <taxon>Eukaryota</taxon>
        <taxon>Fungi</taxon>
        <taxon>Dikarya</taxon>
        <taxon>Basidiomycota</taxon>
        <taxon>Agaricomycotina</taxon>
        <taxon>Agaricomycetes</taxon>
        <taxon>Agaricomycetidae</taxon>
        <taxon>Agaricales</taxon>
        <taxon>Marasmiineae</taxon>
        <taxon>Mycenaceae</taxon>
        <taxon>Mycena</taxon>
    </lineage>
</organism>
<dbReference type="AlphaFoldDB" id="A0AAD6XJA9"/>
<evidence type="ECO:0000256" key="1">
    <source>
        <dbReference type="SAM" id="MobiDB-lite"/>
    </source>
</evidence>
<evidence type="ECO:0000313" key="2">
    <source>
        <dbReference type="EMBL" id="KAJ7078602.1"/>
    </source>
</evidence>
<dbReference type="EMBL" id="JARJCN010000065">
    <property type="protein sequence ID" value="KAJ7078602.1"/>
    <property type="molecule type" value="Genomic_DNA"/>
</dbReference>
<sequence>MYCFAAASLPLPTTHATVDDARLARRLPNAESADLKRPRPGVWSARCTAAFEAVAGARFRYGLLLPPPGPSSSSPAAPAAFGAAGATGGRYPK</sequence>
<gene>
    <name evidence="2" type="ORF">B0H15DRAFT_954503</name>
</gene>
<accession>A0AAD6XJA9</accession>
<feature type="compositionally biased region" description="Low complexity" evidence="1">
    <location>
        <begin position="71"/>
        <end position="84"/>
    </location>
</feature>
<dbReference type="Proteomes" id="UP001222325">
    <property type="component" value="Unassembled WGS sequence"/>
</dbReference>
<comment type="caution">
    <text evidence="2">The sequence shown here is derived from an EMBL/GenBank/DDBJ whole genome shotgun (WGS) entry which is preliminary data.</text>
</comment>
<keyword evidence="3" id="KW-1185">Reference proteome</keyword>
<feature type="region of interest" description="Disordered" evidence="1">
    <location>
        <begin position="69"/>
        <end position="93"/>
    </location>
</feature>
<reference evidence="2" key="1">
    <citation type="submission" date="2023-03" db="EMBL/GenBank/DDBJ databases">
        <title>Massive genome expansion in bonnet fungi (Mycena s.s.) driven by repeated elements and novel gene families across ecological guilds.</title>
        <authorList>
            <consortium name="Lawrence Berkeley National Laboratory"/>
            <person name="Harder C.B."/>
            <person name="Miyauchi S."/>
            <person name="Viragh M."/>
            <person name="Kuo A."/>
            <person name="Thoen E."/>
            <person name="Andreopoulos B."/>
            <person name="Lu D."/>
            <person name="Skrede I."/>
            <person name="Drula E."/>
            <person name="Henrissat B."/>
            <person name="Morin E."/>
            <person name="Kohler A."/>
            <person name="Barry K."/>
            <person name="LaButti K."/>
            <person name="Morin E."/>
            <person name="Salamov A."/>
            <person name="Lipzen A."/>
            <person name="Mereny Z."/>
            <person name="Hegedus B."/>
            <person name="Baldrian P."/>
            <person name="Stursova M."/>
            <person name="Weitz H."/>
            <person name="Taylor A."/>
            <person name="Grigoriev I.V."/>
            <person name="Nagy L.G."/>
            <person name="Martin F."/>
            <person name="Kauserud H."/>
        </authorList>
    </citation>
    <scope>NUCLEOTIDE SEQUENCE</scope>
    <source>
        <strain evidence="2">CBHHK173m</strain>
    </source>
</reference>
<evidence type="ECO:0000313" key="3">
    <source>
        <dbReference type="Proteomes" id="UP001222325"/>
    </source>
</evidence>
<proteinExistence type="predicted"/>